<protein>
    <submittedName>
        <fullName evidence="3">AAA family ATPase</fullName>
    </submittedName>
</protein>
<reference evidence="3" key="1">
    <citation type="submission" date="2021-10" db="EMBL/GenBank/DDBJ databases">
        <title>Loktanella gaetbuli sp. nov., isolated from a tidal flat.</title>
        <authorList>
            <person name="Park S."/>
            <person name="Yoon J.-H."/>
        </authorList>
    </citation>
    <scope>NUCLEOTIDE SEQUENCE</scope>
    <source>
        <strain evidence="3">TSTF-M6</strain>
    </source>
</reference>
<evidence type="ECO:0000256" key="1">
    <source>
        <dbReference type="SAM" id="Coils"/>
    </source>
</evidence>
<dbReference type="PANTHER" id="PTHR32182">
    <property type="entry name" value="DNA REPLICATION AND REPAIR PROTEIN RECF"/>
    <property type="match status" value="1"/>
</dbReference>
<dbReference type="Proteomes" id="UP001138961">
    <property type="component" value="Unassembled WGS sequence"/>
</dbReference>
<dbReference type="Gene3D" id="3.40.50.300">
    <property type="entry name" value="P-loop containing nucleotide triphosphate hydrolases"/>
    <property type="match status" value="1"/>
</dbReference>
<evidence type="ECO:0000259" key="2">
    <source>
        <dbReference type="Pfam" id="PF13166"/>
    </source>
</evidence>
<dbReference type="RefSeq" id="WP_226749038.1">
    <property type="nucleotide sequence ID" value="NZ_JAJATZ010000009.1"/>
</dbReference>
<dbReference type="SUPFAM" id="SSF52540">
    <property type="entry name" value="P-loop containing nucleoside triphosphate hydrolases"/>
    <property type="match status" value="1"/>
</dbReference>
<dbReference type="Pfam" id="PF13166">
    <property type="entry name" value="AAA_13"/>
    <property type="match status" value="1"/>
</dbReference>
<dbReference type="InterPro" id="IPR027417">
    <property type="entry name" value="P-loop_NTPase"/>
</dbReference>
<dbReference type="EMBL" id="JAJATZ010000009">
    <property type="protein sequence ID" value="MCB5200518.1"/>
    <property type="molecule type" value="Genomic_DNA"/>
</dbReference>
<organism evidence="3 4">
    <name type="scientific">Loktanella gaetbuli</name>
    <dbReference type="NCBI Taxonomy" id="2881335"/>
    <lineage>
        <taxon>Bacteria</taxon>
        <taxon>Pseudomonadati</taxon>
        <taxon>Pseudomonadota</taxon>
        <taxon>Alphaproteobacteria</taxon>
        <taxon>Rhodobacterales</taxon>
        <taxon>Roseobacteraceae</taxon>
        <taxon>Loktanella</taxon>
    </lineage>
</organism>
<gene>
    <name evidence="3" type="ORF">LGQ03_14845</name>
</gene>
<dbReference type="InterPro" id="IPR026866">
    <property type="entry name" value="CR006_AAA"/>
</dbReference>
<evidence type="ECO:0000313" key="3">
    <source>
        <dbReference type="EMBL" id="MCB5200518.1"/>
    </source>
</evidence>
<accession>A0ABS8BXR7</accession>
<sequence>MATIATIKTLSGVGVLANKAAREDIPPFRQLNLVYGFNGSGKSTLSRLFACLEEGKHQENLPTGCSFEVALDGGATFKAPNALGGLESHVRVFNEDFISRNLQWKEGRASSIFYISEEQSELAAELSTAQQTLADKERKREADKRIADEREKALKNYRTERAKLVAASLHLGNRRYEARQLEKDYETLPSDKGARLKAEALTALVDVTRLTAPPPALNVVAIEVDAIRKTVEGARHFAELSIGTVALEEMESHPAMVPWLKTGHDYHSANDLENCLLCGNTISDARKQKLAQALDDRLSKLLGELKEAGAKASTLLTESRSASSTWPKTAELELQFAERYTAARHDTDSILNDFVPVMEEACRILSSRVEQPTKPIAQNLPSPDQIAARNKALKEAIAVQNAVINEHNEASADFAKRQDDARETIKKHYLAEGHETYAALKNSLAEANGRVNSLEDEIRTLEGEIAELSAKVRIHGPAADQITKLVRAYLGHGELTIFAVDGGYELRRHNKIVKGPPSEGEKTAIALCYFISSLEADGKSLEDLILVIDDPISSLDTKAMNYACSLIRSRLTKAAQLFILTHNQHCMNEFKKAWRNQGKADPPTAALLFLDVSMPEGTEARSARIVELPSQLRAYDSEYHFLCHKMLQFEEAGGKYSEYWFMMPNVIRRVLDVFLAFKVPGSHSLQQKLEALAKKCPDIDDVRIQALDRLIQVESHSDSLDDLVSHSSMTIEETRDANAALLELMASSDADHTNAIRKQCKAT</sequence>
<name>A0ABS8BXR7_9RHOB</name>
<evidence type="ECO:0000313" key="4">
    <source>
        <dbReference type="Proteomes" id="UP001138961"/>
    </source>
</evidence>
<feature type="coiled-coil region" evidence="1">
    <location>
        <begin position="437"/>
        <end position="471"/>
    </location>
</feature>
<keyword evidence="1" id="KW-0175">Coiled coil</keyword>
<comment type="caution">
    <text evidence="3">The sequence shown here is derived from an EMBL/GenBank/DDBJ whole genome shotgun (WGS) entry which is preliminary data.</text>
</comment>
<proteinExistence type="predicted"/>
<dbReference type="PANTHER" id="PTHR32182:SF0">
    <property type="entry name" value="DNA REPLICATION AND REPAIR PROTEIN RECF"/>
    <property type="match status" value="1"/>
</dbReference>
<keyword evidence="4" id="KW-1185">Reference proteome</keyword>
<feature type="domain" description="Protein CR006 P-loop" evidence="2">
    <location>
        <begin position="22"/>
        <end position="741"/>
    </location>
</feature>